<accession>A0A7R9MKT0</accession>
<keyword evidence="2" id="KW-1185">Reference proteome</keyword>
<evidence type="ECO:0000313" key="2">
    <source>
        <dbReference type="Proteomes" id="UP000728032"/>
    </source>
</evidence>
<dbReference type="EMBL" id="OC939220">
    <property type="protein sequence ID" value="CAD7661625.1"/>
    <property type="molecule type" value="Genomic_DNA"/>
</dbReference>
<gene>
    <name evidence="1" type="ORF">ONB1V03_LOCUS18186</name>
</gene>
<reference evidence="1" key="1">
    <citation type="submission" date="2020-11" db="EMBL/GenBank/DDBJ databases">
        <authorList>
            <person name="Tran Van P."/>
        </authorList>
    </citation>
    <scope>NUCLEOTIDE SEQUENCE</scope>
</reference>
<sequence>MHKLLHQSIVTANRFPRVVPVLATRGVVYEVSPTGEKTVINKYEGRKSLKEKWQRVRPMGYEPHFRKIKRIEMDERLESDPRVARHTAESKLQSMKDSLLNRGWDEIQDFSAEKPNHTILPKTCRLSSKVFVVKSSQTK</sequence>
<name>A0A7R9MKT0_9ACAR</name>
<proteinExistence type="predicted"/>
<organism evidence="1">
    <name type="scientific">Oppiella nova</name>
    <dbReference type="NCBI Taxonomy" id="334625"/>
    <lineage>
        <taxon>Eukaryota</taxon>
        <taxon>Metazoa</taxon>
        <taxon>Ecdysozoa</taxon>
        <taxon>Arthropoda</taxon>
        <taxon>Chelicerata</taxon>
        <taxon>Arachnida</taxon>
        <taxon>Acari</taxon>
        <taxon>Acariformes</taxon>
        <taxon>Sarcoptiformes</taxon>
        <taxon>Oribatida</taxon>
        <taxon>Brachypylina</taxon>
        <taxon>Oppioidea</taxon>
        <taxon>Oppiidae</taxon>
        <taxon>Oppiella</taxon>
    </lineage>
</organism>
<dbReference type="EMBL" id="CAJPVJ010024395">
    <property type="protein sequence ID" value="CAG2178761.1"/>
    <property type="molecule type" value="Genomic_DNA"/>
</dbReference>
<protein>
    <submittedName>
        <fullName evidence="1">Uncharacterized protein</fullName>
    </submittedName>
</protein>
<dbReference type="Proteomes" id="UP000728032">
    <property type="component" value="Unassembled WGS sequence"/>
</dbReference>
<feature type="non-terminal residue" evidence="1">
    <location>
        <position position="139"/>
    </location>
</feature>
<dbReference type="AlphaFoldDB" id="A0A7R9MKT0"/>
<evidence type="ECO:0000313" key="1">
    <source>
        <dbReference type="EMBL" id="CAD7661625.1"/>
    </source>
</evidence>